<gene>
    <name evidence="1" type="ORF">PTI45_03152</name>
</gene>
<dbReference type="EMBL" id="MDER01000055">
    <property type="protein sequence ID" value="ODP27442.1"/>
    <property type="molecule type" value="Genomic_DNA"/>
</dbReference>
<name>A0A1E3L0X7_9BACL</name>
<dbReference type="Proteomes" id="UP000094578">
    <property type="component" value="Unassembled WGS sequence"/>
</dbReference>
<organism evidence="1 2">
    <name type="scientific">Paenibacillus nuruki</name>
    <dbReference type="NCBI Taxonomy" id="1886670"/>
    <lineage>
        <taxon>Bacteria</taxon>
        <taxon>Bacillati</taxon>
        <taxon>Bacillota</taxon>
        <taxon>Bacilli</taxon>
        <taxon>Bacillales</taxon>
        <taxon>Paenibacillaceae</taxon>
        <taxon>Paenibacillus</taxon>
    </lineage>
</organism>
<comment type="caution">
    <text evidence="1">The sequence shown here is derived from an EMBL/GenBank/DDBJ whole genome shotgun (WGS) entry which is preliminary data.</text>
</comment>
<accession>A0A1E3L0X7</accession>
<sequence>MKSMKLSKKEWVFTLSSFMILYFFSDPILQHIYHVIPQYTLNNPNLLSFIEITKEPVTCY</sequence>
<dbReference type="AlphaFoldDB" id="A0A1E3L0X7"/>
<dbReference type="STRING" id="1886670.PTI45_03152"/>
<reference evidence="1 2" key="1">
    <citation type="submission" date="2016-08" db="EMBL/GenBank/DDBJ databases">
        <title>Genome sequencing of Paenibacillus sp. TI45-13ar, isolated from Korean traditional nuruk.</title>
        <authorList>
            <person name="Kim S.-J."/>
        </authorList>
    </citation>
    <scope>NUCLEOTIDE SEQUENCE [LARGE SCALE GENOMIC DNA]</scope>
    <source>
        <strain evidence="1 2">TI45-13ar</strain>
    </source>
</reference>
<proteinExistence type="predicted"/>
<evidence type="ECO:0000313" key="2">
    <source>
        <dbReference type="Proteomes" id="UP000094578"/>
    </source>
</evidence>
<protein>
    <submittedName>
        <fullName evidence="1">Uncharacterized protein</fullName>
    </submittedName>
</protein>
<keyword evidence="2" id="KW-1185">Reference proteome</keyword>
<evidence type="ECO:0000313" key="1">
    <source>
        <dbReference type="EMBL" id="ODP27442.1"/>
    </source>
</evidence>